<dbReference type="EMBL" id="SMFL01000006">
    <property type="protein sequence ID" value="TDE13665.1"/>
    <property type="molecule type" value="Genomic_DNA"/>
</dbReference>
<proteinExistence type="predicted"/>
<reference evidence="2 3" key="1">
    <citation type="submission" date="2019-03" db="EMBL/GenBank/DDBJ databases">
        <title>Dyadobacter AR-3-6 sp. nov., isolated from arctic soil.</title>
        <authorList>
            <person name="Chaudhary D.K."/>
        </authorList>
    </citation>
    <scope>NUCLEOTIDE SEQUENCE [LARGE SCALE GENOMIC DNA]</scope>
    <source>
        <strain evidence="2 3">AR-3-6</strain>
    </source>
</reference>
<organism evidence="2 3">
    <name type="scientific">Dyadobacter psychrotolerans</name>
    <dbReference type="NCBI Taxonomy" id="2541721"/>
    <lineage>
        <taxon>Bacteria</taxon>
        <taxon>Pseudomonadati</taxon>
        <taxon>Bacteroidota</taxon>
        <taxon>Cytophagia</taxon>
        <taxon>Cytophagales</taxon>
        <taxon>Spirosomataceae</taxon>
        <taxon>Dyadobacter</taxon>
    </lineage>
</organism>
<evidence type="ECO:0000256" key="1">
    <source>
        <dbReference type="SAM" id="Phobius"/>
    </source>
</evidence>
<accession>A0A4R5DRH3</accession>
<dbReference type="RefSeq" id="WP_131959542.1">
    <property type="nucleotide sequence ID" value="NZ_SMFL01000006.1"/>
</dbReference>
<keyword evidence="3" id="KW-1185">Reference proteome</keyword>
<dbReference type="InterPro" id="IPR046525">
    <property type="entry name" value="DUF6702"/>
</dbReference>
<dbReference type="OrthoDB" id="5735516at2"/>
<comment type="caution">
    <text evidence="2">The sequence shown here is derived from an EMBL/GenBank/DDBJ whole genome shotgun (WGS) entry which is preliminary data.</text>
</comment>
<sequence>MDKGKREEGGWENFYLMAQKKARFGLVLSSILLSSLLFFSASPKHEYHVSVTQMQYNPAIKTFEISIRIFTDDLEKGLAADNGNKRFLIKNNDQNDPFIERYIRKNFLLTDHLKKVAALRYIGKEQEEDATWVYLEIPFQTTLDGCKLQNSILSEAFEDQVNMTNLKYTSDKKTFLFKKGQLVQSL</sequence>
<evidence type="ECO:0000313" key="2">
    <source>
        <dbReference type="EMBL" id="TDE13665.1"/>
    </source>
</evidence>
<dbReference type="Pfam" id="PF20420">
    <property type="entry name" value="DUF6702"/>
    <property type="match status" value="1"/>
</dbReference>
<keyword evidence="1" id="KW-0812">Transmembrane</keyword>
<name>A0A4R5DRH3_9BACT</name>
<keyword evidence="1" id="KW-0472">Membrane</keyword>
<keyword evidence="1" id="KW-1133">Transmembrane helix</keyword>
<evidence type="ECO:0000313" key="3">
    <source>
        <dbReference type="Proteomes" id="UP000294850"/>
    </source>
</evidence>
<protein>
    <submittedName>
        <fullName evidence="2">Uncharacterized protein</fullName>
    </submittedName>
</protein>
<dbReference type="AlphaFoldDB" id="A0A4R5DRH3"/>
<dbReference type="Proteomes" id="UP000294850">
    <property type="component" value="Unassembled WGS sequence"/>
</dbReference>
<gene>
    <name evidence="2" type="ORF">E0F88_17330</name>
</gene>
<feature type="transmembrane region" description="Helical" evidence="1">
    <location>
        <begin position="21"/>
        <end position="41"/>
    </location>
</feature>